<feature type="domain" description="K Homology" evidence="4">
    <location>
        <begin position="637"/>
        <end position="707"/>
    </location>
</feature>
<dbReference type="Pfam" id="PF00013">
    <property type="entry name" value="KH_1"/>
    <property type="match status" value="5"/>
</dbReference>
<feature type="compositionally biased region" description="Basic residues" evidence="3">
    <location>
        <begin position="1"/>
        <end position="11"/>
    </location>
</feature>
<comment type="caution">
    <text evidence="5">The sequence shown here is derived from an EMBL/GenBank/DDBJ whole genome shotgun (WGS) entry which is preliminary data.</text>
</comment>
<feature type="compositionally biased region" description="Basic and acidic residues" evidence="3">
    <location>
        <begin position="337"/>
        <end position="349"/>
    </location>
</feature>
<dbReference type="GO" id="GO:0003723">
    <property type="term" value="F:RNA binding"/>
    <property type="evidence" value="ECO:0007669"/>
    <property type="project" value="UniProtKB-UniRule"/>
</dbReference>
<evidence type="ECO:0000313" key="5">
    <source>
        <dbReference type="EMBL" id="KAG0585737.1"/>
    </source>
</evidence>
<dbReference type="CDD" id="cd22459">
    <property type="entry name" value="KH-I_PEPPER_rpt1_like"/>
    <property type="match status" value="2"/>
</dbReference>
<dbReference type="InterPro" id="IPR036612">
    <property type="entry name" value="KH_dom_type_1_sf"/>
</dbReference>
<feature type="domain" description="K Homology" evidence="4">
    <location>
        <begin position="438"/>
        <end position="513"/>
    </location>
</feature>
<feature type="domain" description="K Homology" evidence="4">
    <location>
        <begin position="353"/>
        <end position="429"/>
    </location>
</feature>
<keyword evidence="6" id="KW-1185">Reference proteome</keyword>
<feature type="compositionally biased region" description="Basic and acidic residues" evidence="3">
    <location>
        <begin position="12"/>
        <end position="23"/>
    </location>
</feature>
<evidence type="ECO:0000259" key="4">
    <source>
        <dbReference type="SMART" id="SM00322"/>
    </source>
</evidence>
<dbReference type="Proteomes" id="UP000822688">
    <property type="component" value="Chromosome 2"/>
</dbReference>
<sequence length="723" mass="76743">MDRGYNGKRPHPLYDGDLADRNGRQKRRNQGGYSSREIGGGHFVPREMSLPVMPATLSDDVVFRILCPAQKIGSVIGKGGSIIKTLRQDSGAKIKIADAIPGVDERVIIISSLDRGSDRGRGRDGSSRDGRSGDRGRDGRSRERDGGKDDDRKDRDSGHRDSEKLTPAQEALFKVHARIVADIEASGGGNGSDNEDEPIQQVVSRLLVPNNQIGCLLGKGGKIIEQMRQSTGAQIRVLPNDQLPGCAMPTDEIVQISGDPLILKKALLTISSRLQDNPPRDRPQSFASPAPAFVPVNDYLPPRDSYRSKGDGHPLGMGPEHLERDGWPIRGGNLPLDRPDDRRRKEGRDSGENELVFRLLCPSDKIGSVIGKGGSIIYSLRKETGARIKIANAVPGSDERVIIVSAFELPGDSFSPALEAMIQVQGRITAEMGGDKDGIVTTRLLVPTNQIGCLLGKGGSIIEDMRRATRANIRVLPKDNLPRCAIDTDELVQIVGDTTVAREALFQVISRLRNNAFRESGSEPGRGGGGGGRDYGHSMPSLSMARESYGSSYEFGGRMGSRSPRGGVFPLSGMHSSSSFGRLSSPPEAWGIGGGGGLSSLSGFGGGPSHLIQPLDRFGGGGNRPIGNHGHGTSLGTMSTIEVHIPNTAVGSVIGKGGSNIARIREISGAKVKLHNSEQGAKDRVLELSGTQDQTHAAQSLVQAYMQSSMGGGGLLSSSGSAA</sequence>
<evidence type="ECO:0000256" key="2">
    <source>
        <dbReference type="PROSITE-ProRule" id="PRU00117"/>
    </source>
</evidence>
<feature type="region of interest" description="Disordered" evidence="3">
    <location>
        <begin position="1"/>
        <end position="43"/>
    </location>
</feature>
<gene>
    <name evidence="5" type="ORF">KC19_2G034200</name>
</gene>
<feature type="domain" description="K Homology" evidence="4">
    <location>
        <begin position="200"/>
        <end position="275"/>
    </location>
</feature>
<feature type="region of interest" description="Disordered" evidence="3">
    <location>
        <begin position="518"/>
        <end position="538"/>
    </location>
</feature>
<feature type="compositionally biased region" description="Gly residues" evidence="3">
    <location>
        <begin position="524"/>
        <end position="533"/>
    </location>
</feature>
<dbReference type="Gene3D" id="3.30.1370.10">
    <property type="entry name" value="K Homology domain, type 1"/>
    <property type="match status" value="3"/>
</dbReference>
<dbReference type="SMART" id="SM00322">
    <property type="entry name" value="KH"/>
    <property type="match status" value="5"/>
</dbReference>
<feature type="domain" description="K Homology" evidence="4">
    <location>
        <begin position="59"/>
        <end position="184"/>
    </location>
</feature>
<evidence type="ECO:0000256" key="3">
    <source>
        <dbReference type="SAM" id="MobiDB-lite"/>
    </source>
</evidence>
<dbReference type="CDD" id="cd22460">
    <property type="entry name" value="KH-I_PEPPER_rpt2_like"/>
    <property type="match status" value="2"/>
</dbReference>
<feature type="region of interest" description="Disordered" evidence="3">
    <location>
        <begin position="115"/>
        <end position="168"/>
    </location>
</feature>
<keyword evidence="2" id="KW-0694">RNA-binding</keyword>
<feature type="region of interest" description="Disordered" evidence="3">
    <location>
        <begin position="274"/>
        <end position="349"/>
    </location>
</feature>
<protein>
    <recommendedName>
        <fullName evidence="4">K Homology domain-containing protein</fullName>
    </recommendedName>
</protein>
<name>A0A8T0IRP5_CERPU</name>
<keyword evidence="1" id="KW-0677">Repeat</keyword>
<dbReference type="InterPro" id="IPR004087">
    <property type="entry name" value="KH_dom"/>
</dbReference>
<dbReference type="AlphaFoldDB" id="A0A8T0IRP5"/>
<dbReference type="SUPFAM" id="SSF54791">
    <property type="entry name" value="Eukaryotic type KH-domain (KH-domain type I)"/>
    <property type="match status" value="5"/>
</dbReference>
<dbReference type="CDD" id="cd22462">
    <property type="entry name" value="KH-I_HEN4_like_rpt5"/>
    <property type="match status" value="1"/>
</dbReference>
<dbReference type="EMBL" id="CM026422">
    <property type="protein sequence ID" value="KAG0585737.1"/>
    <property type="molecule type" value="Genomic_DNA"/>
</dbReference>
<evidence type="ECO:0000256" key="1">
    <source>
        <dbReference type="ARBA" id="ARBA00022737"/>
    </source>
</evidence>
<evidence type="ECO:0000313" key="6">
    <source>
        <dbReference type="Proteomes" id="UP000822688"/>
    </source>
</evidence>
<dbReference type="Gene3D" id="3.30.310.210">
    <property type="match status" value="1"/>
</dbReference>
<dbReference type="PANTHER" id="PTHR10288">
    <property type="entry name" value="KH DOMAIN CONTAINING RNA BINDING PROTEIN"/>
    <property type="match status" value="1"/>
</dbReference>
<organism evidence="5 6">
    <name type="scientific">Ceratodon purpureus</name>
    <name type="common">Fire moss</name>
    <name type="synonym">Dicranum purpureum</name>
    <dbReference type="NCBI Taxonomy" id="3225"/>
    <lineage>
        <taxon>Eukaryota</taxon>
        <taxon>Viridiplantae</taxon>
        <taxon>Streptophyta</taxon>
        <taxon>Embryophyta</taxon>
        <taxon>Bryophyta</taxon>
        <taxon>Bryophytina</taxon>
        <taxon>Bryopsida</taxon>
        <taxon>Dicranidae</taxon>
        <taxon>Pseudoditrichales</taxon>
        <taxon>Ditrichaceae</taxon>
        <taxon>Ceratodon</taxon>
    </lineage>
</organism>
<reference evidence="5" key="1">
    <citation type="submission" date="2020-06" db="EMBL/GenBank/DDBJ databases">
        <title>WGS assembly of Ceratodon purpureus strain R40.</title>
        <authorList>
            <person name="Carey S.B."/>
            <person name="Jenkins J."/>
            <person name="Shu S."/>
            <person name="Lovell J.T."/>
            <person name="Sreedasyam A."/>
            <person name="Maumus F."/>
            <person name="Tiley G.P."/>
            <person name="Fernandez-Pozo N."/>
            <person name="Barry K."/>
            <person name="Chen C."/>
            <person name="Wang M."/>
            <person name="Lipzen A."/>
            <person name="Daum C."/>
            <person name="Saski C.A."/>
            <person name="Payton A.C."/>
            <person name="Mcbreen J.C."/>
            <person name="Conrad R.E."/>
            <person name="Kollar L.M."/>
            <person name="Olsson S."/>
            <person name="Huttunen S."/>
            <person name="Landis J.B."/>
            <person name="Wickett N.J."/>
            <person name="Johnson M.G."/>
            <person name="Rensing S.A."/>
            <person name="Grimwood J."/>
            <person name="Schmutz J."/>
            <person name="Mcdaniel S.F."/>
        </authorList>
    </citation>
    <scope>NUCLEOTIDE SEQUENCE</scope>
    <source>
        <strain evidence="5">R40</strain>
    </source>
</reference>
<accession>A0A8T0IRP5</accession>
<dbReference type="InterPro" id="IPR004088">
    <property type="entry name" value="KH_dom_type_1"/>
</dbReference>
<dbReference type="OrthoDB" id="442947at2759"/>
<feature type="compositionally biased region" description="Basic and acidic residues" evidence="3">
    <location>
        <begin position="115"/>
        <end position="164"/>
    </location>
</feature>
<proteinExistence type="predicted"/>
<dbReference type="PROSITE" id="PS50084">
    <property type="entry name" value="KH_TYPE_1"/>
    <property type="match status" value="5"/>
</dbReference>